<dbReference type="VEuPathDB" id="MicrosporidiaDB:A0H76_2362"/>
<dbReference type="VEuPathDB" id="MicrosporidiaDB:A0H76_2361"/>
<dbReference type="Gene3D" id="1.25.10.10">
    <property type="entry name" value="Leucine-rich Repeat Variant"/>
    <property type="match status" value="1"/>
</dbReference>
<dbReference type="SUPFAM" id="SSF48371">
    <property type="entry name" value="ARM repeat"/>
    <property type="match status" value="1"/>
</dbReference>
<dbReference type="GO" id="GO:0010032">
    <property type="term" value="P:meiotic chromosome condensation"/>
    <property type="evidence" value="ECO:0007669"/>
    <property type="project" value="TreeGrafter"/>
</dbReference>
<name>A0A1X0Q7Q5_9MICR</name>
<keyword evidence="3" id="KW-1185">Reference proteome</keyword>
<accession>A0A1X0Q7Q5</accession>
<dbReference type="GO" id="GO:0007076">
    <property type="term" value="P:mitotic chromosome condensation"/>
    <property type="evidence" value="ECO:0007669"/>
    <property type="project" value="InterPro"/>
</dbReference>
<evidence type="ECO:0000256" key="1">
    <source>
        <dbReference type="ARBA" id="ARBA00023067"/>
    </source>
</evidence>
<dbReference type="PANTHER" id="PTHR14222">
    <property type="entry name" value="CONDENSIN"/>
    <property type="match status" value="1"/>
</dbReference>
<dbReference type="GO" id="GO:0000796">
    <property type="term" value="C:condensin complex"/>
    <property type="evidence" value="ECO:0007669"/>
    <property type="project" value="TreeGrafter"/>
</dbReference>
<dbReference type="AlphaFoldDB" id="A0A1X0Q7Q5"/>
<dbReference type="GO" id="GO:0042393">
    <property type="term" value="F:histone binding"/>
    <property type="evidence" value="ECO:0007669"/>
    <property type="project" value="TreeGrafter"/>
</dbReference>
<dbReference type="InterPro" id="IPR011989">
    <property type="entry name" value="ARM-like"/>
</dbReference>
<proteinExistence type="predicted"/>
<organism evidence="2 3">
    <name type="scientific">Hepatospora eriocheir</name>
    <dbReference type="NCBI Taxonomy" id="1081669"/>
    <lineage>
        <taxon>Eukaryota</taxon>
        <taxon>Fungi</taxon>
        <taxon>Fungi incertae sedis</taxon>
        <taxon>Microsporidia</taxon>
        <taxon>Hepatosporidae</taxon>
        <taxon>Hepatospora</taxon>
    </lineage>
</organism>
<dbReference type="GO" id="GO:0000779">
    <property type="term" value="C:condensed chromosome, centromeric region"/>
    <property type="evidence" value="ECO:0007669"/>
    <property type="project" value="TreeGrafter"/>
</dbReference>
<reference evidence="2 3" key="1">
    <citation type="journal article" date="2017" name="Environ. Microbiol.">
        <title>Decay of the glycolytic pathway and adaptation to intranuclear parasitism within Enterocytozoonidae microsporidia.</title>
        <authorList>
            <person name="Wiredu Boakye D."/>
            <person name="Jaroenlak P."/>
            <person name="Prachumwat A."/>
            <person name="Williams T.A."/>
            <person name="Bateman K.S."/>
            <person name="Itsathitphaisarn O."/>
            <person name="Sritunyalucksana K."/>
            <person name="Paszkiewicz K.H."/>
            <person name="Moore K.A."/>
            <person name="Stentiford G.D."/>
            <person name="Williams B.A."/>
        </authorList>
    </citation>
    <scope>NUCLEOTIDE SEQUENCE [LARGE SCALE GENOMIC DNA]</scope>
    <source>
        <strain evidence="2 3">GB1</strain>
    </source>
</reference>
<sequence length="801" mass="94037">MNYFENINQNNHLTILKNILDEESTDIDTLLVQYFTKYDFIEINKSIQILGNKITNSLALIIIEKHYKDLSESIKEHIKNQTNINIKTLISLLESNDNASEIILFALNKDNSEQFIKESLLKLNSLSVKAQKTLSFILKELDSCYYVNYNNFISLLNHENHNLRVAFISIIEGLIVYFKEVNNLEEIANLTKILCERLRDVNYVVRNKVLGTLSFLFRNHFILLKERNMVIESILERIVDKTVVVRKKVLNLLSQLLLNHPFKNKGNNLSISNTHSNVEYEKEFKSFVQLMNTALEKCIFMLDCNLKTDILEICTFIKLCFLYNLDNSYNGMVKVLNLVFNSEYKEHIIKIFKDVIESKKNVIYQFVNNKAFEELIKHLDVSYEPLLVNIKNNQLISESIYILRHLNKSISTKLTLYLIQYTTQLLFNSHSDNLIENLNSYKNTLYIVSNSPKIEYKHEIFGIITKNIIKMRFYEYNIISDTLKVFYSISKDPEKNSLKLLKMIIESKNKLNLLDFIGSLALLEFNRLTKIENDIKNSKNDNNQEDLKENFQFINEMNDIEVSNYFYQLKEYDLLNNPSNVLNQFKELLIKECFSDNLLIRKLANISLCKWMLVSQRTFHKYYKDVYLVNLTNVDNGPEIRNALIIFLHDFALYYNPYINYKEIFNFLIDKDLKKNTILIIYNLLNKNIIRVNGNGSLLSSQLNDDQIGVIVRTILKTVSKNLNMISVIFYESFIDENISNEILKYLCGLIPQSVRGSLFLKCIKNNTVCDERKKLILVEFNLKEKFVSDNKHLLNKFLQN</sequence>
<gene>
    <name evidence="2" type="primary">CND1</name>
    <name evidence="2" type="ORF">HERIO_2224</name>
</gene>
<evidence type="ECO:0000313" key="3">
    <source>
        <dbReference type="Proteomes" id="UP000192356"/>
    </source>
</evidence>
<dbReference type="PANTHER" id="PTHR14222:SF2">
    <property type="entry name" value="CONDENSIN COMPLEX SUBUNIT 1"/>
    <property type="match status" value="1"/>
</dbReference>
<dbReference type="OrthoDB" id="436262at2759"/>
<dbReference type="VEuPathDB" id="MicrosporidiaDB:HERIO_2224"/>
<keyword evidence="1" id="KW-0226">DNA condensation</keyword>
<comment type="caution">
    <text evidence="2">The sequence shown here is derived from an EMBL/GenBank/DDBJ whole genome shotgun (WGS) entry which is preliminary data.</text>
</comment>
<dbReference type="InterPro" id="IPR026971">
    <property type="entry name" value="CND1/NCAPD3"/>
</dbReference>
<dbReference type="InterPro" id="IPR016024">
    <property type="entry name" value="ARM-type_fold"/>
</dbReference>
<evidence type="ECO:0000313" key="2">
    <source>
        <dbReference type="EMBL" id="ORD95774.1"/>
    </source>
</evidence>
<dbReference type="Proteomes" id="UP000192356">
    <property type="component" value="Unassembled WGS sequence"/>
</dbReference>
<dbReference type="EMBL" id="LVKB01000185">
    <property type="protein sequence ID" value="ORD95774.1"/>
    <property type="molecule type" value="Genomic_DNA"/>
</dbReference>
<protein>
    <submittedName>
        <fullName evidence="2">CND1</fullName>
    </submittedName>
</protein>